<dbReference type="Pfam" id="PF00849">
    <property type="entry name" value="PseudoU_synth_2"/>
    <property type="match status" value="1"/>
</dbReference>
<reference evidence="4" key="1">
    <citation type="submission" date="2019-08" db="EMBL/GenBank/DDBJ databases">
        <authorList>
            <person name="Kucharzyk K."/>
            <person name="Murdoch R.W."/>
            <person name="Higgins S."/>
            <person name="Loffler F."/>
        </authorList>
    </citation>
    <scope>NUCLEOTIDE SEQUENCE</scope>
</reference>
<proteinExistence type="inferred from homology"/>
<dbReference type="CDD" id="cd00165">
    <property type="entry name" value="S4"/>
    <property type="match status" value="1"/>
</dbReference>
<organism evidence="4">
    <name type="scientific">bioreactor metagenome</name>
    <dbReference type="NCBI Taxonomy" id="1076179"/>
    <lineage>
        <taxon>unclassified sequences</taxon>
        <taxon>metagenomes</taxon>
        <taxon>ecological metagenomes</taxon>
    </lineage>
</organism>
<dbReference type="AlphaFoldDB" id="A0A644WFK6"/>
<dbReference type="InterPro" id="IPR050188">
    <property type="entry name" value="RluA_PseudoU_synthase"/>
</dbReference>
<feature type="domain" description="Pseudouridine synthase RsuA/RluA-like" evidence="3">
    <location>
        <begin position="91"/>
        <end position="259"/>
    </location>
</feature>
<evidence type="ECO:0000256" key="1">
    <source>
        <dbReference type="ARBA" id="ARBA00010876"/>
    </source>
</evidence>
<keyword evidence="2 4" id="KW-0413">Isomerase</keyword>
<dbReference type="NCBIfam" id="TIGR00005">
    <property type="entry name" value="rluA_subfam"/>
    <property type="match status" value="1"/>
</dbReference>
<dbReference type="InterPro" id="IPR020103">
    <property type="entry name" value="PsdUridine_synth_cat_dom_sf"/>
</dbReference>
<accession>A0A644WFK6</accession>
<dbReference type="SUPFAM" id="SSF55174">
    <property type="entry name" value="Alpha-L RNA-binding motif"/>
    <property type="match status" value="1"/>
</dbReference>
<gene>
    <name evidence="4" type="primary">rluD_23</name>
    <name evidence="4" type="ORF">SDC9_48880</name>
</gene>
<dbReference type="EC" id="5.4.99.23" evidence="4"/>
<sequence length="334" mass="37701">MMAVKEEILALVVDAIQEPRRLDAYVASKQEKVSRSQLSDEKTQLYLNGKPVKKSRLVKEGDRIEVHYQEACFEGIVAEDIPLDVLYEDQDMLVINKEQGMVVHPAAGNHEHTLVHALLFRYGQDFSSALEDDEDGEVENPELSVRPGIVHRLDKDTSGVLVIARNRQSHKNLSEQFKERTTHKVYIALAKGVFKERTGSIRTNLKRDGNDRKKFTTCSSGEGRDARTDYTVLRQYRDFALVRIELFTGRTHQIRVHFKSIGHTLLGDPLYGKAEGLTLMLHALLLEVASPSTGRRIRCTAPMPERFRVLLKTAPRPASARVRSGSFPTATGRD</sequence>
<dbReference type="PANTHER" id="PTHR21600">
    <property type="entry name" value="MITOCHONDRIAL RNA PSEUDOURIDINE SYNTHASE"/>
    <property type="match status" value="1"/>
</dbReference>
<dbReference type="InterPro" id="IPR036986">
    <property type="entry name" value="S4_RNA-bd_sf"/>
</dbReference>
<dbReference type="PROSITE" id="PS50889">
    <property type="entry name" value="S4"/>
    <property type="match status" value="1"/>
</dbReference>
<dbReference type="Gene3D" id="3.30.2350.10">
    <property type="entry name" value="Pseudouridine synthase"/>
    <property type="match status" value="1"/>
</dbReference>
<dbReference type="CDD" id="cd02869">
    <property type="entry name" value="PseudoU_synth_RluA_like"/>
    <property type="match status" value="1"/>
</dbReference>
<evidence type="ECO:0000313" key="4">
    <source>
        <dbReference type="EMBL" id="MPM02626.1"/>
    </source>
</evidence>
<dbReference type="GO" id="GO:0160140">
    <property type="term" value="F:23S rRNA pseudouridine(1911/1915/1917) synthase activity"/>
    <property type="evidence" value="ECO:0007669"/>
    <property type="project" value="UniProtKB-EC"/>
</dbReference>
<comment type="caution">
    <text evidence="4">The sequence shown here is derived from an EMBL/GenBank/DDBJ whole genome shotgun (WGS) entry which is preliminary data.</text>
</comment>
<comment type="similarity">
    <text evidence="1">Belongs to the pseudouridine synthase RluA family.</text>
</comment>
<dbReference type="InterPro" id="IPR006224">
    <property type="entry name" value="PsdUridine_synth_RluA-like_CS"/>
</dbReference>
<dbReference type="GO" id="GO:0003723">
    <property type="term" value="F:RNA binding"/>
    <property type="evidence" value="ECO:0007669"/>
    <property type="project" value="InterPro"/>
</dbReference>
<dbReference type="InterPro" id="IPR006225">
    <property type="entry name" value="PsdUridine_synth_RluC/D"/>
</dbReference>
<dbReference type="EMBL" id="VSSQ01000884">
    <property type="protein sequence ID" value="MPM02626.1"/>
    <property type="molecule type" value="Genomic_DNA"/>
</dbReference>
<protein>
    <submittedName>
        <fullName evidence="4">Ribosomal large subunit pseudouridine synthase D</fullName>
        <ecNumber evidence="4">5.4.99.23</ecNumber>
    </submittedName>
</protein>
<evidence type="ECO:0000256" key="2">
    <source>
        <dbReference type="ARBA" id="ARBA00023235"/>
    </source>
</evidence>
<dbReference type="Gene3D" id="3.10.290.10">
    <property type="entry name" value="RNA-binding S4 domain"/>
    <property type="match status" value="1"/>
</dbReference>
<dbReference type="PANTHER" id="PTHR21600:SF44">
    <property type="entry name" value="RIBOSOMAL LARGE SUBUNIT PSEUDOURIDINE SYNTHASE D"/>
    <property type="match status" value="1"/>
</dbReference>
<dbReference type="InterPro" id="IPR006145">
    <property type="entry name" value="PsdUridine_synth_RsuA/RluA"/>
</dbReference>
<evidence type="ECO:0000259" key="3">
    <source>
        <dbReference type="Pfam" id="PF00849"/>
    </source>
</evidence>
<dbReference type="PROSITE" id="PS01129">
    <property type="entry name" value="PSI_RLU"/>
    <property type="match status" value="1"/>
</dbReference>
<dbReference type="SUPFAM" id="SSF55120">
    <property type="entry name" value="Pseudouridine synthase"/>
    <property type="match status" value="1"/>
</dbReference>
<name>A0A644WFK6_9ZZZZ</name>
<dbReference type="GO" id="GO:0000455">
    <property type="term" value="P:enzyme-directed rRNA pseudouridine synthesis"/>
    <property type="evidence" value="ECO:0007669"/>
    <property type="project" value="TreeGrafter"/>
</dbReference>